<evidence type="ECO:0000256" key="1">
    <source>
        <dbReference type="SAM" id="MobiDB-lite"/>
    </source>
</evidence>
<comment type="caution">
    <text evidence="2">The sequence shown here is derived from an EMBL/GenBank/DDBJ whole genome shotgun (WGS) entry which is preliminary data.</text>
</comment>
<proteinExistence type="predicted"/>
<dbReference type="Proteomes" id="UP000224854">
    <property type="component" value="Unassembled WGS sequence"/>
</dbReference>
<dbReference type="EMBL" id="NJEU01000740">
    <property type="protein sequence ID" value="PHH70928.1"/>
    <property type="molecule type" value="Genomic_DNA"/>
</dbReference>
<feature type="compositionally biased region" description="Low complexity" evidence="1">
    <location>
        <begin position="161"/>
        <end position="188"/>
    </location>
</feature>
<evidence type="ECO:0000313" key="3">
    <source>
        <dbReference type="Proteomes" id="UP000224854"/>
    </source>
</evidence>
<dbReference type="OrthoDB" id="5419666at2759"/>
<gene>
    <name evidence="2" type="ORF">CDD82_6847</name>
</gene>
<reference evidence="2 3" key="1">
    <citation type="submission" date="2017-06" db="EMBL/GenBank/DDBJ databases">
        <title>Ant-infecting Ophiocordyceps genomes reveal a high diversity of potential behavioral manipulation genes and a possible major role for enterotoxins.</title>
        <authorList>
            <person name="De Bekker C."/>
            <person name="Evans H.C."/>
            <person name="Brachmann A."/>
            <person name="Hughes D.P."/>
        </authorList>
    </citation>
    <scope>NUCLEOTIDE SEQUENCE [LARGE SCALE GENOMIC DNA]</scope>
    <source>
        <strain evidence="2 3">1348a</strain>
    </source>
</reference>
<feature type="region of interest" description="Disordered" evidence="1">
    <location>
        <begin position="55"/>
        <end position="199"/>
    </location>
</feature>
<protein>
    <submittedName>
        <fullName evidence="2">Uncharacterized protein</fullName>
    </submittedName>
</protein>
<sequence>MPLSRAFTTRRFRANHDSVDDSNVPLRSNSTKRPLLRHKISAPVQLVHTTNMLSYNAPDLPRSHRSNSAATKSSSEDESDICTTAESTPPTSPDVPCRQRSSSPEPNHLTMYFKNPTRTLVATETPPPAIPKRSPSHTKKNSFDAIARSRSLSRTSRDSDISISNKTSPSFSRSPSLSTRASSASQVSALQPQSQKHMAHAVADMLPAAPPASSQRAAKESHPFGHELAQVTELAEEYNAGAHLTPMDEETRLLESQGLVKLSAADYLSVVQSLTAVFFSEPEHGPSPAPLWI</sequence>
<name>A0A2C5XYJ9_9HYPO</name>
<dbReference type="AlphaFoldDB" id="A0A2C5XYJ9"/>
<evidence type="ECO:0000313" key="2">
    <source>
        <dbReference type="EMBL" id="PHH70928.1"/>
    </source>
</evidence>
<organism evidence="2 3">
    <name type="scientific">Ophiocordyceps australis</name>
    <dbReference type="NCBI Taxonomy" id="1399860"/>
    <lineage>
        <taxon>Eukaryota</taxon>
        <taxon>Fungi</taxon>
        <taxon>Dikarya</taxon>
        <taxon>Ascomycota</taxon>
        <taxon>Pezizomycotina</taxon>
        <taxon>Sordariomycetes</taxon>
        <taxon>Hypocreomycetidae</taxon>
        <taxon>Hypocreales</taxon>
        <taxon>Ophiocordycipitaceae</taxon>
        <taxon>Ophiocordyceps</taxon>
    </lineage>
</organism>
<accession>A0A2C5XYJ9</accession>
<keyword evidence="3" id="KW-1185">Reference proteome</keyword>